<comment type="caution">
    <text evidence="4">The sequence shown here is derived from an EMBL/GenBank/DDBJ whole genome shotgun (WGS) entry which is preliminary data.</text>
</comment>
<reference evidence="4 5" key="1">
    <citation type="journal article" date="2020" name="Insects">
        <title>Bacteria Belonging to Pseudomonas typographi sp. nov. from the Bark Beetle Ips typographus Have Genomic Potential to Aid in the Host Ecology.</title>
        <authorList>
            <person name="Peral-Aranega E."/>
            <person name="Saati-Santamaria Z."/>
            <person name="Kolarik M."/>
            <person name="Rivas R."/>
            <person name="Garcia-Fraile P."/>
        </authorList>
    </citation>
    <scope>NUCLEOTIDE SEQUENCE [LARGE SCALE GENOMIC DNA]</scope>
    <source>
        <strain evidence="4 5">CA3A</strain>
    </source>
</reference>
<proteinExistence type="predicted"/>
<evidence type="ECO:0000256" key="1">
    <source>
        <dbReference type="ARBA" id="ARBA00022729"/>
    </source>
</evidence>
<evidence type="ECO:0000313" key="5">
    <source>
        <dbReference type="Proteomes" id="UP000805841"/>
    </source>
</evidence>
<evidence type="ECO:0000313" key="4">
    <source>
        <dbReference type="EMBL" id="MBD1601996.1"/>
    </source>
</evidence>
<organism evidence="4 5">
    <name type="scientific">Pseudomonas typographi</name>
    <dbReference type="NCBI Taxonomy" id="2715964"/>
    <lineage>
        <taxon>Bacteria</taxon>
        <taxon>Pseudomonadati</taxon>
        <taxon>Pseudomonadota</taxon>
        <taxon>Gammaproteobacteria</taxon>
        <taxon>Pseudomonadales</taxon>
        <taxon>Pseudomonadaceae</taxon>
        <taxon>Pseudomonas</taxon>
    </lineage>
</organism>
<dbReference type="PANTHER" id="PTHR30570:SF6">
    <property type="entry name" value="PHOSPHATE-BINDING PROTEIN PSTS"/>
    <property type="match status" value="1"/>
</dbReference>
<sequence>MKRSLFHGIVLASATYMATPLHAANSIPVDAGLPAFQPTPVTVDVHARYLADDGAIRIGGAEHVRYIVERFNAALVKSHPDWRFRDESKGTTSAVPLLTYGVTLFGAMGREINPLETQAFTKAVGAPPLEIRIAHAANDTSQHLATSLAAYVNRANPLAQISAEQVARAVSIGNPDGDLSTWGQLGLADTWRERRIHPYGTPEFTGFGTYMQANHLGGRPLVPGYEAYNNTEAILHRLAADPAGLAVAAIGLENADIKQLPITGADGAATTTGTPAQVTADRYPYGRYLYLYLRREPGKPLDPVVREYLRFVLSRQGQQIIASQPNGYFPLTAEQAQAERAKLDEVAP</sequence>
<dbReference type="InterPro" id="IPR024370">
    <property type="entry name" value="PBP_domain"/>
</dbReference>
<evidence type="ECO:0000259" key="3">
    <source>
        <dbReference type="Pfam" id="PF12849"/>
    </source>
</evidence>
<protein>
    <submittedName>
        <fullName evidence="4">Phosphate-binding protein</fullName>
    </submittedName>
</protein>
<evidence type="ECO:0000256" key="2">
    <source>
        <dbReference type="SAM" id="SignalP"/>
    </source>
</evidence>
<dbReference type="InterPro" id="IPR050811">
    <property type="entry name" value="Phosphate_ABC_transporter"/>
</dbReference>
<gene>
    <name evidence="4" type="ORF">HAQ05_25290</name>
</gene>
<dbReference type="Gene3D" id="3.40.190.10">
    <property type="entry name" value="Periplasmic binding protein-like II"/>
    <property type="match status" value="2"/>
</dbReference>
<dbReference type="EMBL" id="JAAOCA010000048">
    <property type="protein sequence ID" value="MBD1601996.1"/>
    <property type="molecule type" value="Genomic_DNA"/>
</dbReference>
<keyword evidence="1 2" id="KW-0732">Signal</keyword>
<keyword evidence="5" id="KW-1185">Reference proteome</keyword>
<dbReference type="SUPFAM" id="SSF53850">
    <property type="entry name" value="Periplasmic binding protein-like II"/>
    <property type="match status" value="1"/>
</dbReference>
<dbReference type="RefSeq" id="WP_190426247.1">
    <property type="nucleotide sequence ID" value="NZ_JAAOCA010000048.1"/>
</dbReference>
<name>A0ABR7Z8X4_9PSED</name>
<dbReference type="PANTHER" id="PTHR30570">
    <property type="entry name" value="PERIPLASMIC PHOSPHATE BINDING COMPONENT OF PHOSPHATE ABC TRANSPORTER"/>
    <property type="match status" value="1"/>
</dbReference>
<dbReference type="Proteomes" id="UP000805841">
    <property type="component" value="Unassembled WGS sequence"/>
</dbReference>
<accession>A0ABR7Z8X4</accession>
<feature type="domain" description="PBP" evidence="3">
    <location>
        <begin position="54"/>
        <end position="315"/>
    </location>
</feature>
<dbReference type="Pfam" id="PF12849">
    <property type="entry name" value="PBP_like_2"/>
    <property type="match status" value="1"/>
</dbReference>
<feature type="signal peptide" evidence="2">
    <location>
        <begin position="1"/>
        <end position="23"/>
    </location>
</feature>
<feature type="chain" id="PRO_5045282241" evidence="2">
    <location>
        <begin position="24"/>
        <end position="348"/>
    </location>
</feature>